<evidence type="ECO:0000256" key="2">
    <source>
        <dbReference type="ARBA" id="ARBA00023163"/>
    </source>
</evidence>
<evidence type="ECO:0000256" key="1">
    <source>
        <dbReference type="ARBA" id="ARBA00023015"/>
    </source>
</evidence>
<proteinExistence type="predicted"/>
<name>A0A7Y7YIG6_9PSED</name>
<dbReference type="EMBL" id="JACAQD010000035">
    <property type="protein sequence ID" value="NWC35700.1"/>
    <property type="molecule type" value="Genomic_DNA"/>
</dbReference>
<evidence type="ECO:0000313" key="5">
    <source>
        <dbReference type="Proteomes" id="UP000520592"/>
    </source>
</evidence>
<protein>
    <submittedName>
        <fullName evidence="4">Helix-turn-helix transcriptional regulator</fullName>
    </submittedName>
</protein>
<dbReference type="RefSeq" id="WP_177063223.1">
    <property type="nucleotide sequence ID" value="NZ_JACAPS010000055.1"/>
</dbReference>
<dbReference type="AlphaFoldDB" id="A0A7Y7YIG6"/>
<sequence>MALVVTFTIEPHLISWRMALAKSMLQGDAPHLEGIAGVIGYQSASAFSTAFRREVGESPSQFVRNKKLPAN</sequence>
<dbReference type="GO" id="GO:0003700">
    <property type="term" value="F:DNA-binding transcription factor activity"/>
    <property type="evidence" value="ECO:0007669"/>
    <property type="project" value="InterPro"/>
</dbReference>
<keyword evidence="1" id="KW-0805">Transcription regulation</keyword>
<dbReference type="SUPFAM" id="SSF46689">
    <property type="entry name" value="Homeodomain-like"/>
    <property type="match status" value="1"/>
</dbReference>
<evidence type="ECO:0000313" key="4">
    <source>
        <dbReference type="EMBL" id="NWC35700.1"/>
    </source>
</evidence>
<dbReference type="Proteomes" id="UP000520592">
    <property type="component" value="Unassembled WGS sequence"/>
</dbReference>
<dbReference type="InterPro" id="IPR009057">
    <property type="entry name" value="Homeodomain-like_sf"/>
</dbReference>
<accession>A0A7Y7YIG6</accession>
<keyword evidence="2" id="KW-0804">Transcription</keyword>
<comment type="caution">
    <text evidence="4">The sequence shown here is derived from an EMBL/GenBank/DDBJ whole genome shotgun (WGS) entry which is preliminary data.</text>
</comment>
<dbReference type="Pfam" id="PF12833">
    <property type="entry name" value="HTH_18"/>
    <property type="match status" value="1"/>
</dbReference>
<evidence type="ECO:0000259" key="3">
    <source>
        <dbReference type="PROSITE" id="PS01124"/>
    </source>
</evidence>
<dbReference type="PROSITE" id="PS01124">
    <property type="entry name" value="HTH_ARAC_FAMILY_2"/>
    <property type="match status" value="1"/>
</dbReference>
<dbReference type="InterPro" id="IPR018060">
    <property type="entry name" value="HTH_AraC"/>
</dbReference>
<gene>
    <name evidence="4" type="ORF">HX876_25335</name>
</gene>
<organism evidence="4 5">
    <name type="scientific">Pseudomonas gingeri</name>
    <dbReference type="NCBI Taxonomy" id="117681"/>
    <lineage>
        <taxon>Bacteria</taxon>
        <taxon>Pseudomonadati</taxon>
        <taxon>Pseudomonadota</taxon>
        <taxon>Gammaproteobacteria</taxon>
        <taxon>Pseudomonadales</taxon>
        <taxon>Pseudomonadaceae</taxon>
        <taxon>Pseudomonas</taxon>
    </lineage>
</organism>
<reference evidence="4 5" key="1">
    <citation type="submission" date="2020-04" db="EMBL/GenBank/DDBJ databases">
        <title>Molecular characterization of pseudomonads from Agaricus bisporus reveal novel blotch 2 pathogens in Western Europe.</title>
        <authorList>
            <person name="Taparia T."/>
            <person name="Krijger M."/>
            <person name="Haynes E."/>
            <person name="Elpinstone J.G."/>
            <person name="Noble R."/>
            <person name="Van Der Wolf J."/>
        </authorList>
    </citation>
    <scope>NUCLEOTIDE SEQUENCE [LARGE SCALE GENOMIC DNA]</scope>
    <source>
        <strain evidence="4 5">IPO3737</strain>
    </source>
</reference>
<feature type="domain" description="HTH araC/xylS-type" evidence="3">
    <location>
        <begin position="1"/>
        <end position="65"/>
    </location>
</feature>
<dbReference type="Gene3D" id="1.10.10.60">
    <property type="entry name" value="Homeodomain-like"/>
    <property type="match status" value="1"/>
</dbReference>
<dbReference type="GO" id="GO:0043565">
    <property type="term" value="F:sequence-specific DNA binding"/>
    <property type="evidence" value="ECO:0007669"/>
    <property type="project" value="InterPro"/>
</dbReference>